<keyword evidence="2" id="KW-1185">Reference proteome</keyword>
<gene>
    <name evidence="1" type="ORF">RRG08_018803</name>
</gene>
<comment type="caution">
    <text evidence="1">The sequence shown here is derived from an EMBL/GenBank/DDBJ whole genome shotgun (WGS) entry which is preliminary data.</text>
</comment>
<organism evidence="1 2">
    <name type="scientific">Elysia crispata</name>
    <name type="common">lettuce slug</name>
    <dbReference type="NCBI Taxonomy" id="231223"/>
    <lineage>
        <taxon>Eukaryota</taxon>
        <taxon>Metazoa</taxon>
        <taxon>Spiralia</taxon>
        <taxon>Lophotrochozoa</taxon>
        <taxon>Mollusca</taxon>
        <taxon>Gastropoda</taxon>
        <taxon>Heterobranchia</taxon>
        <taxon>Euthyneura</taxon>
        <taxon>Panpulmonata</taxon>
        <taxon>Sacoglossa</taxon>
        <taxon>Placobranchoidea</taxon>
        <taxon>Plakobranchidae</taxon>
        <taxon>Elysia</taxon>
    </lineage>
</organism>
<name>A0AAE1DLG3_9GAST</name>
<sequence>MAYFSARLYFILAFSGVSNIIGNAELRAFSQWVRDQSSPPTCRKGKQIYFFLETRTLLIDKLVRSSIQLRFWQNGGYALEMCNSVSYYNKQQVLLESMKLATCVSKAYTRMKVIQTEQPIRCVIIVIKAQKKSEADDATTCSKGLGFHVYSETGHSQNPSLIVRQLSGLRLVPMGCHVTGRTGLFGPHGFGFHPPGLKKIIQI</sequence>
<dbReference type="EMBL" id="JAWDGP010003385">
    <property type="protein sequence ID" value="KAK3774812.1"/>
    <property type="molecule type" value="Genomic_DNA"/>
</dbReference>
<reference evidence="1" key="1">
    <citation type="journal article" date="2023" name="G3 (Bethesda)">
        <title>A reference genome for the long-term kleptoplast-retaining sea slug Elysia crispata morphotype clarki.</title>
        <authorList>
            <person name="Eastman K.E."/>
            <person name="Pendleton A.L."/>
            <person name="Shaikh M.A."/>
            <person name="Suttiyut T."/>
            <person name="Ogas R."/>
            <person name="Tomko P."/>
            <person name="Gavelis G."/>
            <person name="Widhalm J.R."/>
            <person name="Wisecaver J.H."/>
        </authorList>
    </citation>
    <scope>NUCLEOTIDE SEQUENCE</scope>
    <source>
        <strain evidence="1">ECLA1</strain>
    </source>
</reference>
<dbReference type="AlphaFoldDB" id="A0AAE1DLG3"/>
<accession>A0AAE1DLG3</accession>
<evidence type="ECO:0000313" key="1">
    <source>
        <dbReference type="EMBL" id="KAK3774812.1"/>
    </source>
</evidence>
<evidence type="ECO:0000313" key="2">
    <source>
        <dbReference type="Proteomes" id="UP001283361"/>
    </source>
</evidence>
<dbReference type="Proteomes" id="UP001283361">
    <property type="component" value="Unassembled WGS sequence"/>
</dbReference>
<protein>
    <submittedName>
        <fullName evidence="1">Uncharacterized protein</fullName>
    </submittedName>
</protein>
<proteinExistence type="predicted"/>